<dbReference type="GO" id="GO:0046930">
    <property type="term" value="C:pore complex"/>
    <property type="evidence" value="ECO:0007669"/>
    <property type="project" value="UniProtKB-KW"/>
</dbReference>
<evidence type="ECO:0000256" key="5">
    <source>
        <dbReference type="ARBA" id="ARBA00022692"/>
    </source>
</evidence>
<dbReference type="PRINTS" id="PR00184">
    <property type="entry name" value="NEISSPPORIN"/>
</dbReference>
<keyword evidence="3" id="KW-0813">Transport</keyword>
<keyword evidence="4" id="KW-1134">Transmembrane beta strand</keyword>
<evidence type="ECO:0000313" key="13">
    <source>
        <dbReference type="EMBL" id="MBL0390054.1"/>
    </source>
</evidence>
<dbReference type="GO" id="GO:0009279">
    <property type="term" value="C:cell outer membrane"/>
    <property type="evidence" value="ECO:0007669"/>
    <property type="project" value="UniProtKB-SubCell"/>
</dbReference>
<dbReference type="RefSeq" id="WP_201672632.1">
    <property type="nucleotide sequence ID" value="NZ_JAEQNE010000001.1"/>
</dbReference>
<feature type="domain" description="Porin" evidence="12">
    <location>
        <begin position="16"/>
        <end position="330"/>
    </location>
</feature>
<dbReference type="PRINTS" id="PR00182">
    <property type="entry name" value="ECOLNEIPORIN"/>
</dbReference>
<evidence type="ECO:0000256" key="1">
    <source>
        <dbReference type="ARBA" id="ARBA00004571"/>
    </source>
</evidence>
<dbReference type="InterPro" id="IPR002299">
    <property type="entry name" value="Porin_Neis"/>
</dbReference>
<feature type="signal peptide" evidence="11">
    <location>
        <begin position="1"/>
        <end position="25"/>
    </location>
</feature>
<evidence type="ECO:0000256" key="7">
    <source>
        <dbReference type="ARBA" id="ARBA00023065"/>
    </source>
</evidence>
<dbReference type="InterPro" id="IPR001702">
    <property type="entry name" value="Porin_Gram-ve"/>
</dbReference>
<comment type="subcellular location">
    <subcellularLocation>
        <location evidence="1">Cell outer membrane</location>
        <topology evidence="1">Multi-pass membrane protein</topology>
    </subcellularLocation>
</comment>
<gene>
    <name evidence="13" type="ORF">JJ685_02750</name>
</gene>
<keyword evidence="9" id="KW-0472">Membrane</keyword>
<dbReference type="EMBL" id="JAEQNE010000001">
    <property type="protein sequence ID" value="MBL0390054.1"/>
    <property type="molecule type" value="Genomic_DNA"/>
</dbReference>
<feature type="chain" id="PRO_5037113814" evidence="11">
    <location>
        <begin position="26"/>
        <end position="361"/>
    </location>
</feature>
<evidence type="ECO:0000256" key="6">
    <source>
        <dbReference type="ARBA" id="ARBA00022729"/>
    </source>
</evidence>
<evidence type="ECO:0000256" key="2">
    <source>
        <dbReference type="ARBA" id="ARBA00011233"/>
    </source>
</evidence>
<evidence type="ECO:0000259" key="12">
    <source>
        <dbReference type="Pfam" id="PF13609"/>
    </source>
</evidence>
<dbReference type="PANTHER" id="PTHR34501:SF9">
    <property type="entry name" value="MAJOR OUTER MEMBRANE PROTEIN P.IA"/>
    <property type="match status" value="1"/>
</dbReference>
<sequence>MPANKNTRRPLLLAGMLAAAGCASAQSVEIYGVVTEGVATISDVGGGRQNRVQNAGHWSTNFGFRGTEDLGGGLKALFNMNASFAADTGVVGSPARFFTNGVAVGLGDATYGTVSAGAQFDFMVDMLSYVNAFQSTVYAFHPGSVDRVNGVPVPNALRYESPRLYGVAIKGLYGFGEGTRHSYSAEANYDVDALALIAVRSSIGGGAIAPAASLGVASFFGQSLSFDAPATVLLNRTDIDGVGVKYKLGQATLKAAGTRVKFVSASETATETLKTAELAVTYNLTPALVLDVGAWRSSMGSNRWTTFNAGLDYFFSKRTDVMLGAAVQNVSGPNQRASLFAAGNAAGQDQNALYLGMRHRF</sequence>
<evidence type="ECO:0000256" key="11">
    <source>
        <dbReference type="SAM" id="SignalP"/>
    </source>
</evidence>
<dbReference type="SUPFAM" id="SSF56935">
    <property type="entry name" value="Porins"/>
    <property type="match status" value="1"/>
</dbReference>
<keyword evidence="8" id="KW-0626">Porin</keyword>
<keyword evidence="14" id="KW-1185">Reference proteome</keyword>
<dbReference type="InterPro" id="IPR033900">
    <property type="entry name" value="Gram_neg_porin_domain"/>
</dbReference>
<evidence type="ECO:0000256" key="8">
    <source>
        <dbReference type="ARBA" id="ARBA00023114"/>
    </source>
</evidence>
<evidence type="ECO:0000256" key="9">
    <source>
        <dbReference type="ARBA" id="ARBA00023136"/>
    </source>
</evidence>
<dbReference type="GO" id="GO:0034220">
    <property type="term" value="P:monoatomic ion transmembrane transport"/>
    <property type="evidence" value="ECO:0007669"/>
    <property type="project" value="InterPro"/>
</dbReference>
<keyword evidence="10" id="KW-0998">Cell outer membrane</keyword>
<dbReference type="Proteomes" id="UP000599109">
    <property type="component" value="Unassembled WGS sequence"/>
</dbReference>
<keyword evidence="5" id="KW-0812">Transmembrane</keyword>
<protein>
    <submittedName>
        <fullName evidence="13">Porin</fullName>
    </submittedName>
</protein>
<dbReference type="Gene3D" id="2.40.160.10">
    <property type="entry name" value="Porin"/>
    <property type="match status" value="1"/>
</dbReference>
<keyword evidence="7" id="KW-0406">Ion transport</keyword>
<keyword evidence="6 11" id="KW-0732">Signal</keyword>
<proteinExistence type="predicted"/>
<dbReference type="CDD" id="cd00342">
    <property type="entry name" value="gram_neg_porins"/>
    <property type="match status" value="1"/>
</dbReference>
<organism evidence="13 14">
    <name type="scientific">Ramlibacter monticola</name>
    <dbReference type="NCBI Taxonomy" id="1926872"/>
    <lineage>
        <taxon>Bacteria</taxon>
        <taxon>Pseudomonadati</taxon>
        <taxon>Pseudomonadota</taxon>
        <taxon>Betaproteobacteria</taxon>
        <taxon>Burkholderiales</taxon>
        <taxon>Comamonadaceae</taxon>
        <taxon>Ramlibacter</taxon>
    </lineage>
</organism>
<dbReference type="InterPro" id="IPR023614">
    <property type="entry name" value="Porin_dom_sf"/>
</dbReference>
<evidence type="ECO:0000313" key="14">
    <source>
        <dbReference type="Proteomes" id="UP000599109"/>
    </source>
</evidence>
<dbReference type="AlphaFoldDB" id="A0A936YTP9"/>
<evidence type="ECO:0000256" key="3">
    <source>
        <dbReference type="ARBA" id="ARBA00022448"/>
    </source>
</evidence>
<comment type="caution">
    <text evidence="13">The sequence shown here is derived from an EMBL/GenBank/DDBJ whole genome shotgun (WGS) entry which is preliminary data.</text>
</comment>
<dbReference type="InterPro" id="IPR050298">
    <property type="entry name" value="Gram-neg_bact_OMP"/>
</dbReference>
<comment type="subunit">
    <text evidence="2">Homotrimer.</text>
</comment>
<accession>A0A936YTP9</accession>
<name>A0A936YTP9_9BURK</name>
<dbReference type="GO" id="GO:0015288">
    <property type="term" value="F:porin activity"/>
    <property type="evidence" value="ECO:0007669"/>
    <property type="project" value="UniProtKB-KW"/>
</dbReference>
<reference evidence="13 14" key="1">
    <citation type="journal article" date="2017" name="Int. J. Syst. Evol. Microbiol.">
        <title>Ramlibacter monticola sp. nov., isolated from forest soil.</title>
        <authorList>
            <person name="Chaudhary D.K."/>
            <person name="Kim J."/>
        </authorList>
    </citation>
    <scope>NUCLEOTIDE SEQUENCE [LARGE SCALE GENOMIC DNA]</scope>
    <source>
        <strain evidence="13 14">KACC 19175</strain>
    </source>
</reference>
<evidence type="ECO:0000256" key="10">
    <source>
        <dbReference type="ARBA" id="ARBA00023237"/>
    </source>
</evidence>
<evidence type="ECO:0000256" key="4">
    <source>
        <dbReference type="ARBA" id="ARBA00022452"/>
    </source>
</evidence>
<dbReference type="PANTHER" id="PTHR34501">
    <property type="entry name" value="PROTEIN YDDL-RELATED"/>
    <property type="match status" value="1"/>
</dbReference>
<dbReference type="Pfam" id="PF13609">
    <property type="entry name" value="Porin_4"/>
    <property type="match status" value="1"/>
</dbReference>
<dbReference type="PROSITE" id="PS51257">
    <property type="entry name" value="PROKAR_LIPOPROTEIN"/>
    <property type="match status" value="1"/>
</dbReference>